<feature type="region of interest" description="Disordered" evidence="8">
    <location>
        <begin position="59"/>
        <end position="103"/>
    </location>
</feature>
<gene>
    <name evidence="9" type="ORF">HaLaN_12875</name>
</gene>
<evidence type="ECO:0000256" key="4">
    <source>
        <dbReference type="ARBA" id="ARBA00022927"/>
    </source>
</evidence>
<evidence type="ECO:0000256" key="8">
    <source>
        <dbReference type="SAM" id="MobiDB-lite"/>
    </source>
</evidence>
<comment type="caution">
    <text evidence="9">The sequence shown here is derived from an EMBL/GenBank/DDBJ whole genome shotgun (WGS) entry which is preliminary data.</text>
</comment>
<evidence type="ECO:0000313" key="10">
    <source>
        <dbReference type="Proteomes" id="UP000485058"/>
    </source>
</evidence>
<dbReference type="PANTHER" id="PTHR21230">
    <property type="entry name" value="VESICLE TRANSPORT V-SNARE PROTEIN VTI1-RELATED"/>
    <property type="match status" value="1"/>
</dbReference>
<feature type="coiled-coil region" evidence="7">
    <location>
        <begin position="108"/>
        <end position="173"/>
    </location>
</feature>
<keyword evidence="3" id="KW-0812">Transmembrane</keyword>
<evidence type="ECO:0000256" key="5">
    <source>
        <dbReference type="ARBA" id="ARBA00022989"/>
    </source>
</evidence>
<evidence type="ECO:0000256" key="1">
    <source>
        <dbReference type="ARBA" id="ARBA00004211"/>
    </source>
</evidence>
<proteinExistence type="predicted"/>
<evidence type="ECO:0000256" key="3">
    <source>
        <dbReference type="ARBA" id="ARBA00022692"/>
    </source>
</evidence>
<dbReference type="GO" id="GO:0005484">
    <property type="term" value="F:SNAP receptor activity"/>
    <property type="evidence" value="ECO:0007669"/>
    <property type="project" value="TreeGrafter"/>
</dbReference>
<keyword evidence="2" id="KW-0813">Transport</keyword>
<evidence type="ECO:0000313" key="9">
    <source>
        <dbReference type="EMBL" id="GFH16452.1"/>
    </source>
</evidence>
<keyword evidence="6" id="KW-0472">Membrane</keyword>
<dbReference type="GO" id="GO:0006906">
    <property type="term" value="P:vesicle fusion"/>
    <property type="evidence" value="ECO:0007669"/>
    <property type="project" value="TreeGrafter"/>
</dbReference>
<comment type="subcellular location">
    <subcellularLocation>
        <location evidence="1">Membrane</location>
        <topology evidence="1">Single-pass type IV membrane protein</topology>
    </subcellularLocation>
</comment>
<evidence type="ECO:0000256" key="6">
    <source>
        <dbReference type="ARBA" id="ARBA00023136"/>
    </source>
</evidence>
<dbReference type="Gene3D" id="1.20.5.110">
    <property type="match status" value="1"/>
</dbReference>
<dbReference type="SUPFAM" id="SSF58038">
    <property type="entry name" value="SNARE fusion complex"/>
    <property type="match status" value="1"/>
</dbReference>
<dbReference type="GO" id="GO:0031201">
    <property type="term" value="C:SNARE complex"/>
    <property type="evidence" value="ECO:0007669"/>
    <property type="project" value="TreeGrafter"/>
</dbReference>
<reference evidence="9 10" key="1">
    <citation type="submission" date="2020-02" db="EMBL/GenBank/DDBJ databases">
        <title>Draft genome sequence of Haematococcus lacustris strain NIES-144.</title>
        <authorList>
            <person name="Morimoto D."/>
            <person name="Nakagawa S."/>
            <person name="Yoshida T."/>
            <person name="Sawayama S."/>
        </authorList>
    </citation>
    <scope>NUCLEOTIDE SEQUENCE [LARGE SCALE GENOMIC DNA]</scope>
    <source>
        <strain evidence="9 10">NIES-144</strain>
    </source>
</reference>
<feature type="compositionally biased region" description="Polar residues" evidence="8">
    <location>
        <begin position="85"/>
        <end position="103"/>
    </location>
</feature>
<name>A0A699ZKZ3_HAELA</name>
<keyword evidence="10" id="KW-1185">Reference proteome</keyword>
<dbReference type="Proteomes" id="UP000485058">
    <property type="component" value="Unassembled WGS sequence"/>
</dbReference>
<evidence type="ECO:0000256" key="2">
    <source>
        <dbReference type="ARBA" id="ARBA00022448"/>
    </source>
</evidence>
<sequence>MPLEEPVTSATGLSACEMAQPVARSAGSKPKWPQCMGGKACPRWLRTFAGLHRHARGLRSAEPAPGAGASLTDGCHGAAGKSCSPEGQGQAGPSSTAASQRDRMLTSSQQLERTNDILQHSKEQLQQTEAIGVVMLKELQGQRQTIQRARHTLGEASNQLQQAEAAVRSMERRNKWFGIF</sequence>
<organism evidence="9 10">
    <name type="scientific">Haematococcus lacustris</name>
    <name type="common">Green alga</name>
    <name type="synonym">Haematococcus pluvialis</name>
    <dbReference type="NCBI Taxonomy" id="44745"/>
    <lineage>
        <taxon>Eukaryota</taxon>
        <taxon>Viridiplantae</taxon>
        <taxon>Chlorophyta</taxon>
        <taxon>core chlorophytes</taxon>
        <taxon>Chlorophyceae</taxon>
        <taxon>CS clade</taxon>
        <taxon>Chlamydomonadales</taxon>
        <taxon>Haematococcaceae</taxon>
        <taxon>Haematococcus</taxon>
    </lineage>
</organism>
<dbReference type="GO" id="GO:0012507">
    <property type="term" value="C:ER to Golgi transport vesicle membrane"/>
    <property type="evidence" value="ECO:0007669"/>
    <property type="project" value="TreeGrafter"/>
</dbReference>
<dbReference type="Pfam" id="PF12352">
    <property type="entry name" value="V-SNARE_C"/>
    <property type="match status" value="1"/>
</dbReference>
<keyword evidence="5" id="KW-1133">Transmembrane helix</keyword>
<keyword evidence="4" id="KW-0653">Protein transport</keyword>
<dbReference type="GO" id="GO:0000149">
    <property type="term" value="F:SNARE binding"/>
    <property type="evidence" value="ECO:0007669"/>
    <property type="project" value="TreeGrafter"/>
</dbReference>
<protein>
    <submittedName>
        <fullName evidence="9">t-SNARE coiled-coil homology domain-containing protein</fullName>
    </submittedName>
</protein>
<dbReference type="GO" id="GO:0015031">
    <property type="term" value="P:protein transport"/>
    <property type="evidence" value="ECO:0007669"/>
    <property type="project" value="UniProtKB-KW"/>
</dbReference>
<dbReference type="EMBL" id="BLLF01000999">
    <property type="protein sequence ID" value="GFH16452.1"/>
    <property type="molecule type" value="Genomic_DNA"/>
</dbReference>
<accession>A0A699ZKZ3</accession>
<evidence type="ECO:0000256" key="7">
    <source>
        <dbReference type="SAM" id="Coils"/>
    </source>
</evidence>
<dbReference type="GO" id="GO:0005794">
    <property type="term" value="C:Golgi apparatus"/>
    <property type="evidence" value="ECO:0007669"/>
    <property type="project" value="TreeGrafter"/>
</dbReference>
<keyword evidence="7" id="KW-0175">Coiled coil</keyword>
<dbReference type="GO" id="GO:0005789">
    <property type="term" value="C:endoplasmic reticulum membrane"/>
    <property type="evidence" value="ECO:0007669"/>
    <property type="project" value="TreeGrafter"/>
</dbReference>
<dbReference type="AlphaFoldDB" id="A0A699ZKZ3"/>
<dbReference type="GO" id="GO:0031902">
    <property type="term" value="C:late endosome membrane"/>
    <property type="evidence" value="ECO:0007669"/>
    <property type="project" value="TreeGrafter"/>
</dbReference>
<dbReference type="PANTHER" id="PTHR21230:SF26">
    <property type="entry name" value="VESICLE TRANSPORT THROUGH INTERACTION WITH T-SNARES HOMOLOG 1A"/>
    <property type="match status" value="1"/>
</dbReference>